<organism evidence="2 3">
    <name type="scientific">Orbilia ellipsospora</name>
    <dbReference type="NCBI Taxonomy" id="2528407"/>
    <lineage>
        <taxon>Eukaryota</taxon>
        <taxon>Fungi</taxon>
        <taxon>Dikarya</taxon>
        <taxon>Ascomycota</taxon>
        <taxon>Pezizomycotina</taxon>
        <taxon>Orbiliomycetes</taxon>
        <taxon>Orbiliales</taxon>
        <taxon>Orbiliaceae</taxon>
        <taxon>Orbilia</taxon>
    </lineage>
</organism>
<feature type="compositionally biased region" description="Pro residues" evidence="1">
    <location>
        <begin position="162"/>
        <end position="179"/>
    </location>
</feature>
<dbReference type="AlphaFoldDB" id="A0AAV9XKJ7"/>
<feature type="region of interest" description="Disordered" evidence="1">
    <location>
        <begin position="334"/>
        <end position="396"/>
    </location>
</feature>
<protein>
    <submittedName>
        <fullName evidence="2">Uncharacterized protein</fullName>
    </submittedName>
</protein>
<accession>A0AAV9XKJ7</accession>
<proteinExistence type="predicted"/>
<comment type="caution">
    <text evidence="2">The sequence shown here is derived from an EMBL/GenBank/DDBJ whole genome shotgun (WGS) entry which is preliminary data.</text>
</comment>
<feature type="region of interest" description="Disordered" evidence="1">
    <location>
        <begin position="1"/>
        <end position="224"/>
    </location>
</feature>
<evidence type="ECO:0000256" key="1">
    <source>
        <dbReference type="SAM" id="MobiDB-lite"/>
    </source>
</evidence>
<feature type="compositionally biased region" description="Basic and acidic residues" evidence="1">
    <location>
        <begin position="189"/>
        <end position="201"/>
    </location>
</feature>
<feature type="compositionally biased region" description="Basic and acidic residues" evidence="1">
    <location>
        <begin position="119"/>
        <end position="136"/>
    </location>
</feature>
<feature type="region of interest" description="Disordered" evidence="1">
    <location>
        <begin position="289"/>
        <end position="317"/>
    </location>
</feature>
<keyword evidence="3" id="KW-1185">Reference proteome</keyword>
<sequence>MGDPYRQYPPPRANERYREYAEPDDYYPASYAPNVRSEPPYDRSRYREPYEQPGYEPPRAGVPRDYRPPRAEPEYAPRRNNRDYVPAPAPRGPVDSRYADPAYYPPAPAPGRRVPSPSRDYDRSYPPEPYREETRFPKRRTRPEEDYDMGSYRPGDYEYYEPEPPAPNRRQPPPPPPSDYPRGALYEAEQPRESRPRRPRDQPPPVKATASKPSPPKGSYPELLLPADGIRKEILQIYLTRFLGSDATSRGPMEVDGQLVYKYSAYRHFTPEQIKDLKAESARYDPHLRSVEPREPPVYMNAPTSSRLSGRRNTDEREDPMMTDLVIPREDPYIYTTASSNTGSRAPPRGEIRTGRSPHDATYGVSYSHEPVTRHGRPPIEATPIHPQDDDDEMQD</sequence>
<name>A0AAV9XKJ7_9PEZI</name>
<dbReference type="Proteomes" id="UP001365542">
    <property type="component" value="Unassembled WGS sequence"/>
</dbReference>
<evidence type="ECO:0000313" key="2">
    <source>
        <dbReference type="EMBL" id="KAK6542630.1"/>
    </source>
</evidence>
<feature type="compositionally biased region" description="Basic and acidic residues" evidence="1">
    <location>
        <begin position="348"/>
        <end position="359"/>
    </location>
</feature>
<reference evidence="2 3" key="1">
    <citation type="submission" date="2019-10" db="EMBL/GenBank/DDBJ databases">
        <authorList>
            <person name="Palmer J.M."/>
        </authorList>
    </citation>
    <scope>NUCLEOTIDE SEQUENCE [LARGE SCALE GENOMIC DNA]</scope>
    <source>
        <strain evidence="2 3">TWF694</strain>
    </source>
</reference>
<dbReference type="EMBL" id="JAVHJO010000002">
    <property type="protein sequence ID" value="KAK6542630.1"/>
    <property type="molecule type" value="Genomic_DNA"/>
</dbReference>
<feature type="compositionally biased region" description="Basic and acidic residues" evidence="1">
    <location>
        <begin position="62"/>
        <end position="82"/>
    </location>
</feature>
<feature type="compositionally biased region" description="Basic and acidic residues" evidence="1">
    <location>
        <begin position="39"/>
        <end position="50"/>
    </location>
</feature>
<evidence type="ECO:0000313" key="3">
    <source>
        <dbReference type="Proteomes" id="UP001365542"/>
    </source>
</evidence>
<gene>
    <name evidence="2" type="ORF">TWF694_006573</name>
</gene>